<feature type="compositionally biased region" description="Polar residues" evidence="1">
    <location>
        <begin position="156"/>
        <end position="172"/>
    </location>
</feature>
<protein>
    <submittedName>
        <fullName evidence="2">Uncharacterized protein</fullName>
    </submittedName>
</protein>
<name>A0A9P4JDE6_9PLEO</name>
<feature type="compositionally biased region" description="Polar residues" evidence="1">
    <location>
        <begin position="253"/>
        <end position="263"/>
    </location>
</feature>
<keyword evidence="3" id="KW-1185">Reference proteome</keyword>
<accession>A0A9P4JDE6</accession>
<feature type="region of interest" description="Disordered" evidence="1">
    <location>
        <begin position="156"/>
        <end position="179"/>
    </location>
</feature>
<gene>
    <name evidence="2" type="ORF">GQ43DRAFT_435186</name>
</gene>
<evidence type="ECO:0000313" key="3">
    <source>
        <dbReference type="Proteomes" id="UP000799536"/>
    </source>
</evidence>
<organism evidence="2 3">
    <name type="scientific">Delitschia confertaspora ATCC 74209</name>
    <dbReference type="NCBI Taxonomy" id="1513339"/>
    <lineage>
        <taxon>Eukaryota</taxon>
        <taxon>Fungi</taxon>
        <taxon>Dikarya</taxon>
        <taxon>Ascomycota</taxon>
        <taxon>Pezizomycotina</taxon>
        <taxon>Dothideomycetes</taxon>
        <taxon>Pleosporomycetidae</taxon>
        <taxon>Pleosporales</taxon>
        <taxon>Delitschiaceae</taxon>
        <taxon>Delitschia</taxon>
    </lineage>
</organism>
<dbReference type="AlphaFoldDB" id="A0A9P4JDE6"/>
<comment type="caution">
    <text evidence="2">The sequence shown here is derived from an EMBL/GenBank/DDBJ whole genome shotgun (WGS) entry which is preliminary data.</text>
</comment>
<dbReference type="Proteomes" id="UP000799536">
    <property type="component" value="Unassembled WGS sequence"/>
</dbReference>
<feature type="region of interest" description="Disordered" evidence="1">
    <location>
        <begin position="198"/>
        <end position="263"/>
    </location>
</feature>
<evidence type="ECO:0000313" key="2">
    <source>
        <dbReference type="EMBL" id="KAF2197401.1"/>
    </source>
</evidence>
<reference evidence="2" key="1">
    <citation type="journal article" date="2020" name="Stud. Mycol.">
        <title>101 Dothideomycetes genomes: a test case for predicting lifestyles and emergence of pathogens.</title>
        <authorList>
            <person name="Haridas S."/>
            <person name="Albert R."/>
            <person name="Binder M."/>
            <person name="Bloem J."/>
            <person name="Labutti K."/>
            <person name="Salamov A."/>
            <person name="Andreopoulos B."/>
            <person name="Baker S."/>
            <person name="Barry K."/>
            <person name="Bills G."/>
            <person name="Bluhm B."/>
            <person name="Cannon C."/>
            <person name="Castanera R."/>
            <person name="Culley D."/>
            <person name="Daum C."/>
            <person name="Ezra D."/>
            <person name="Gonzalez J."/>
            <person name="Henrissat B."/>
            <person name="Kuo A."/>
            <person name="Liang C."/>
            <person name="Lipzen A."/>
            <person name="Lutzoni F."/>
            <person name="Magnuson J."/>
            <person name="Mondo S."/>
            <person name="Nolan M."/>
            <person name="Ohm R."/>
            <person name="Pangilinan J."/>
            <person name="Park H.-J."/>
            <person name="Ramirez L."/>
            <person name="Alfaro M."/>
            <person name="Sun H."/>
            <person name="Tritt A."/>
            <person name="Yoshinaga Y."/>
            <person name="Zwiers L.-H."/>
            <person name="Turgeon B."/>
            <person name="Goodwin S."/>
            <person name="Spatafora J."/>
            <person name="Crous P."/>
            <person name="Grigoriev I."/>
        </authorList>
    </citation>
    <scope>NUCLEOTIDE SEQUENCE</scope>
    <source>
        <strain evidence="2">ATCC 74209</strain>
    </source>
</reference>
<feature type="compositionally biased region" description="Low complexity" evidence="1">
    <location>
        <begin position="122"/>
        <end position="131"/>
    </location>
</feature>
<feature type="region of interest" description="Disordered" evidence="1">
    <location>
        <begin position="102"/>
        <end position="143"/>
    </location>
</feature>
<feature type="compositionally biased region" description="Polar residues" evidence="1">
    <location>
        <begin position="103"/>
        <end position="119"/>
    </location>
</feature>
<proteinExistence type="predicted"/>
<dbReference type="OrthoDB" id="10456360at2759"/>
<evidence type="ECO:0000256" key="1">
    <source>
        <dbReference type="SAM" id="MobiDB-lite"/>
    </source>
</evidence>
<dbReference type="EMBL" id="ML994240">
    <property type="protein sequence ID" value="KAF2197401.1"/>
    <property type="molecule type" value="Genomic_DNA"/>
</dbReference>
<sequence length="263" mass="29130">MAVLQEVRKTIPEAAAVRHLTSGDIRVYVTTAGVKETIIKKKDALGERLGAPILRQDFPVKILGVPTQGFEIKKGRNADSSALLSEIQKSTGKHVPDVEITRIENSQSETDTTMSATEDTATHTTPPNNATESMETHTHPQRLRTHGSLIYIQRLRTPNSSGSETPSLQSVYQKKKQTANEKRRALQFYTEQVRRQQLEEAPKTSSGIEGIPIPNLYPGKIRNPRKRTAMETPWEEPRGRSGGPTFQAVAAQDPSQARITIDS</sequence>